<dbReference type="InterPro" id="IPR040582">
    <property type="entry name" value="OB_MalK-like"/>
</dbReference>
<keyword evidence="4 8" id="KW-0067">ATP-binding</keyword>
<dbReference type="GO" id="GO:0016887">
    <property type="term" value="F:ATP hydrolysis activity"/>
    <property type="evidence" value="ECO:0007669"/>
    <property type="project" value="InterPro"/>
</dbReference>
<dbReference type="Pfam" id="PF17912">
    <property type="entry name" value="OB_MalK"/>
    <property type="match status" value="1"/>
</dbReference>
<dbReference type="GO" id="GO:0140359">
    <property type="term" value="F:ABC-type transporter activity"/>
    <property type="evidence" value="ECO:0007669"/>
    <property type="project" value="InterPro"/>
</dbReference>
<dbReference type="PANTHER" id="PTHR43875:SF15">
    <property type="entry name" value="TREHALOSE IMPORT ATP-BINDING PROTEIN SUGC"/>
    <property type="match status" value="1"/>
</dbReference>
<dbReference type="InterPro" id="IPR012340">
    <property type="entry name" value="NA-bd_OB-fold"/>
</dbReference>
<dbReference type="InterPro" id="IPR015855">
    <property type="entry name" value="ABC_transpr_MalK-like"/>
</dbReference>
<keyword evidence="3" id="KW-0547">Nucleotide-binding</keyword>
<dbReference type="FunFam" id="3.40.50.300:FF:000042">
    <property type="entry name" value="Maltose/maltodextrin ABC transporter, ATP-binding protein"/>
    <property type="match status" value="1"/>
</dbReference>
<keyword evidence="1" id="KW-0813">Transport</keyword>
<dbReference type="NCBIfam" id="NF008653">
    <property type="entry name" value="PRK11650.1"/>
    <property type="match status" value="1"/>
</dbReference>
<accession>A0A832ZX43</accession>
<protein>
    <submittedName>
        <fullName evidence="8">ABC transporter ATP-binding protein</fullName>
    </submittedName>
</protein>
<dbReference type="CDD" id="cd03301">
    <property type="entry name" value="ABC_MalK_N"/>
    <property type="match status" value="1"/>
</dbReference>
<dbReference type="GO" id="GO:0055052">
    <property type="term" value="C:ATP-binding cassette (ABC) transporter complex, substrate-binding subunit-containing"/>
    <property type="evidence" value="ECO:0007669"/>
    <property type="project" value="TreeGrafter"/>
</dbReference>
<dbReference type="PROSITE" id="PS50893">
    <property type="entry name" value="ABC_TRANSPORTER_2"/>
    <property type="match status" value="1"/>
</dbReference>
<dbReference type="Gene3D" id="2.40.50.100">
    <property type="match status" value="1"/>
</dbReference>
<evidence type="ECO:0000256" key="4">
    <source>
        <dbReference type="ARBA" id="ARBA00022840"/>
    </source>
</evidence>
<comment type="caution">
    <text evidence="8">The sequence shown here is derived from an EMBL/GenBank/DDBJ whole genome shotgun (WGS) entry which is preliminary data.</text>
</comment>
<evidence type="ECO:0000313" key="9">
    <source>
        <dbReference type="Proteomes" id="UP000608579"/>
    </source>
</evidence>
<dbReference type="SMART" id="SM00382">
    <property type="entry name" value="AAA"/>
    <property type="match status" value="1"/>
</dbReference>
<evidence type="ECO:0000256" key="1">
    <source>
        <dbReference type="ARBA" id="ARBA00022448"/>
    </source>
</evidence>
<dbReference type="AlphaFoldDB" id="A0A832ZX43"/>
<keyword evidence="6" id="KW-0472">Membrane</keyword>
<dbReference type="PANTHER" id="PTHR43875">
    <property type="entry name" value="MALTODEXTRIN IMPORT ATP-BINDING PROTEIN MSMX"/>
    <property type="match status" value="1"/>
</dbReference>
<evidence type="ECO:0000256" key="2">
    <source>
        <dbReference type="ARBA" id="ARBA00022475"/>
    </source>
</evidence>
<evidence type="ECO:0000259" key="7">
    <source>
        <dbReference type="PROSITE" id="PS50893"/>
    </source>
</evidence>
<keyword evidence="5" id="KW-1278">Translocase</keyword>
<name>A0A832ZX43_CALS0</name>
<sequence length="362" mass="40263">MSDIRIENLVKRFDKTVAVDGVSLDINDGEFVVLLGPSGCGKTTTLRCIAGLETPDEGYIYIDGDVVNSLPPKDRDIAMVFQNYALYPHMTVYDNMAFPLKMRKLPKNEIDRRVREAARLLNIQHLLNRRPKQLSGGEQQRVALGRAIVRQPKAFLMDEPLSNLDAKLRVYMRAELKRLQKDLNITTVYVTHDQAEAMAMADRIAVMNRGKIQQYGVPIEIYNRPANTFVGGFIGSPPMNLIKASVIEKNGDVFLDAGYFLYNAGDVGSVLKEKIGGEVYIGVRPEDILLSTSSSGDSVFESEIYVVEPMGANMIIDLKLGGDIIKAVIPSTTGFYAGTRVWVGFRRDKIHIFDAKTGKLIV</sequence>
<dbReference type="SUPFAM" id="SSF52540">
    <property type="entry name" value="P-loop containing nucleoside triphosphate hydrolases"/>
    <property type="match status" value="1"/>
</dbReference>
<dbReference type="InterPro" id="IPR003593">
    <property type="entry name" value="AAA+_ATPase"/>
</dbReference>
<dbReference type="Proteomes" id="UP000608579">
    <property type="component" value="Unassembled WGS sequence"/>
</dbReference>
<dbReference type="GO" id="GO:0005524">
    <property type="term" value="F:ATP binding"/>
    <property type="evidence" value="ECO:0007669"/>
    <property type="project" value="UniProtKB-KW"/>
</dbReference>
<evidence type="ECO:0000256" key="3">
    <source>
        <dbReference type="ARBA" id="ARBA00022741"/>
    </source>
</evidence>
<evidence type="ECO:0000256" key="5">
    <source>
        <dbReference type="ARBA" id="ARBA00022967"/>
    </source>
</evidence>
<proteinExistence type="predicted"/>
<dbReference type="InterPro" id="IPR003439">
    <property type="entry name" value="ABC_transporter-like_ATP-bd"/>
</dbReference>
<keyword evidence="2" id="KW-1003">Cell membrane</keyword>
<evidence type="ECO:0000313" key="8">
    <source>
        <dbReference type="EMBL" id="HIQ30458.1"/>
    </source>
</evidence>
<dbReference type="SUPFAM" id="SSF50331">
    <property type="entry name" value="MOP-like"/>
    <property type="match status" value="1"/>
</dbReference>
<gene>
    <name evidence="8" type="ORF">EYH45_07865</name>
</gene>
<dbReference type="InterPro" id="IPR047641">
    <property type="entry name" value="ABC_transpr_MalK/UgpC-like"/>
</dbReference>
<dbReference type="InterPro" id="IPR027417">
    <property type="entry name" value="P-loop_NTPase"/>
</dbReference>
<organism evidence="8 9">
    <name type="scientific">Caldiarchaeum subterraneum</name>
    <dbReference type="NCBI Taxonomy" id="311458"/>
    <lineage>
        <taxon>Archaea</taxon>
        <taxon>Nitrososphaerota</taxon>
        <taxon>Candidatus Caldarchaeales</taxon>
        <taxon>Candidatus Caldarchaeaceae</taxon>
        <taxon>Candidatus Caldarchaeum</taxon>
    </lineage>
</organism>
<dbReference type="PROSITE" id="PS00211">
    <property type="entry name" value="ABC_TRANSPORTER_1"/>
    <property type="match status" value="1"/>
</dbReference>
<dbReference type="EMBL" id="DQVM01000155">
    <property type="protein sequence ID" value="HIQ30458.1"/>
    <property type="molecule type" value="Genomic_DNA"/>
</dbReference>
<dbReference type="InterPro" id="IPR008995">
    <property type="entry name" value="Mo/tungstate-bd_C_term_dom"/>
</dbReference>
<feature type="domain" description="ABC transporter" evidence="7">
    <location>
        <begin position="4"/>
        <end position="234"/>
    </location>
</feature>
<dbReference type="Gene3D" id="2.40.50.140">
    <property type="entry name" value="Nucleic acid-binding proteins"/>
    <property type="match status" value="1"/>
</dbReference>
<reference evidence="8" key="1">
    <citation type="journal article" date="2020" name="ISME J.">
        <title>Gammaproteobacteria mediating utilization of methyl-, sulfur- and petroleum organic compounds in deep ocean hydrothermal plumes.</title>
        <authorList>
            <person name="Zhou Z."/>
            <person name="Liu Y."/>
            <person name="Pan J."/>
            <person name="Cron B.R."/>
            <person name="Toner B.M."/>
            <person name="Anantharaman K."/>
            <person name="Breier J.A."/>
            <person name="Dick G.J."/>
            <person name="Li M."/>
        </authorList>
    </citation>
    <scope>NUCLEOTIDE SEQUENCE</scope>
    <source>
        <strain evidence="8">SZUA-1515</strain>
    </source>
</reference>
<dbReference type="GO" id="GO:0008643">
    <property type="term" value="P:carbohydrate transport"/>
    <property type="evidence" value="ECO:0007669"/>
    <property type="project" value="InterPro"/>
</dbReference>
<dbReference type="Pfam" id="PF00005">
    <property type="entry name" value="ABC_tran"/>
    <property type="match status" value="1"/>
</dbReference>
<dbReference type="Gene3D" id="3.40.50.300">
    <property type="entry name" value="P-loop containing nucleotide triphosphate hydrolases"/>
    <property type="match status" value="1"/>
</dbReference>
<dbReference type="InterPro" id="IPR017871">
    <property type="entry name" value="ABC_transporter-like_CS"/>
</dbReference>
<evidence type="ECO:0000256" key="6">
    <source>
        <dbReference type="ARBA" id="ARBA00023136"/>
    </source>
</evidence>